<feature type="non-terminal residue" evidence="1">
    <location>
        <position position="1"/>
    </location>
</feature>
<name>A0A2I0HDL5_PUNGR</name>
<reference evidence="1 2" key="1">
    <citation type="submission" date="2017-11" db="EMBL/GenBank/DDBJ databases">
        <title>De-novo sequencing of pomegranate (Punica granatum L.) genome.</title>
        <authorList>
            <person name="Akparov Z."/>
            <person name="Amiraslanov A."/>
            <person name="Hajiyeva S."/>
            <person name="Abbasov M."/>
            <person name="Kaur K."/>
            <person name="Hamwieh A."/>
            <person name="Solovyev V."/>
            <person name="Salamov A."/>
            <person name="Braich B."/>
            <person name="Kosarev P."/>
            <person name="Mahmoud A."/>
            <person name="Hajiyev E."/>
            <person name="Babayeva S."/>
            <person name="Izzatullayeva V."/>
            <person name="Mammadov A."/>
            <person name="Mammadov A."/>
            <person name="Sharifova S."/>
            <person name="Ojaghi J."/>
            <person name="Eynullazada K."/>
            <person name="Bayramov B."/>
            <person name="Abdulazimova A."/>
            <person name="Shahmuradov I."/>
        </authorList>
    </citation>
    <scope>NUCLEOTIDE SEQUENCE [LARGE SCALE GENOMIC DNA]</scope>
    <source>
        <strain evidence="2">cv. AG2017</strain>
        <tissue evidence="1">Leaf</tissue>
    </source>
</reference>
<protein>
    <submittedName>
        <fullName evidence="1">Uncharacterized protein</fullName>
    </submittedName>
</protein>
<sequence length="106" mass="11404">GEGGGAYAGVVDSASVKLTEYCCGALWPALTALTEASLFLLPPVEVAAEAVLLEDSPSPFFVGPSNLLSLMPRSTCFLAIIISENPSLWSLEMRFSLIWPKRQCQR</sequence>
<evidence type="ECO:0000313" key="1">
    <source>
        <dbReference type="EMBL" id="PKI10107.1"/>
    </source>
</evidence>
<gene>
    <name evidence="1" type="ORF">CRG98_049572</name>
</gene>
<dbReference type="Proteomes" id="UP000233551">
    <property type="component" value="Unassembled WGS sequence"/>
</dbReference>
<comment type="caution">
    <text evidence="1">The sequence shown here is derived from an EMBL/GenBank/DDBJ whole genome shotgun (WGS) entry which is preliminary data.</text>
</comment>
<dbReference type="EMBL" id="PGOL01041079">
    <property type="protein sequence ID" value="PKI10107.1"/>
    <property type="molecule type" value="Genomic_DNA"/>
</dbReference>
<accession>A0A2I0HDL5</accession>
<keyword evidence="2" id="KW-1185">Reference proteome</keyword>
<evidence type="ECO:0000313" key="2">
    <source>
        <dbReference type="Proteomes" id="UP000233551"/>
    </source>
</evidence>
<organism evidence="1 2">
    <name type="scientific">Punica granatum</name>
    <name type="common">Pomegranate</name>
    <dbReference type="NCBI Taxonomy" id="22663"/>
    <lineage>
        <taxon>Eukaryota</taxon>
        <taxon>Viridiplantae</taxon>
        <taxon>Streptophyta</taxon>
        <taxon>Embryophyta</taxon>
        <taxon>Tracheophyta</taxon>
        <taxon>Spermatophyta</taxon>
        <taxon>Magnoliopsida</taxon>
        <taxon>eudicotyledons</taxon>
        <taxon>Gunneridae</taxon>
        <taxon>Pentapetalae</taxon>
        <taxon>rosids</taxon>
        <taxon>malvids</taxon>
        <taxon>Myrtales</taxon>
        <taxon>Lythraceae</taxon>
        <taxon>Punica</taxon>
    </lineage>
</organism>
<dbReference type="AlphaFoldDB" id="A0A2I0HDL5"/>
<proteinExistence type="predicted"/>